<reference evidence="2 3" key="1">
    <citation type="submission" date="2020-02" db="EMBL/GenBank/DDBJ databases">
        <title>Aliifodinibius halophilus 2W32, complete genome.</title>
        <authorList>
            <person name="Li Y."/>
            <person name="Wu S."/>
        </authorList>
    </citation>
    <scope>NUCLEOTIDE SEQUENCE [LARGE SCALE GENOMIC DNA]</scope>
    <source>
        <strain evidence="2 3">2W32</strain>
    </source>
</reference>
<evidence type="ECO:0000313" key="2">
    <source>
        <dbReference type="EMBL" id="NGP86880.1"/>
    </source>
</evidence>
<evidence type="ECO:0000313" key="3">
    <source>
        <dbReference type="Proteomes" id="UP000479132"/>
    </source>
</evidence>
<name>A0A6M1TDW6_9BACT</name>
<gene>
    <name evidence="2" type="ORF">G3569_00835</name>
</gene>
<keyword evidence="1" id="KW-0732">Signal</keyword>
<evidence type="ECO:0000256" key="1">
    <source>
        <dbReference type="SAM" id="SignalP"/>
    </source>
</evidence>
<feature type="signal peptide" evidence="1">
    <location>
        <begin position="1"/>
        <end position="20"/>
    </location>
</feature>
<dbReference type="Proteomes" id="UP000479132">
    <property type="component" value="Unassembled WGS sequence"/>
</dbReference>
<comment type="caution">
    <text evidence="2">The sequence shown here is derived from an EMBL/GenBank/DDBJ whole genome shotgun (WGS) entry which is preliminary data.</text>
</comment>
<dbReference type="InterPro" id="IPR021409">
    <property type="entry name" value="DUF3047"/>
</dbReference>
<sequence length="251" mass="29031">MKQFISFILFLFIISSSIVAQNFDREALFQPQKMGNGNILIEDFEDDSVGTLPKRWYNRDADFRVVASSKQEQSLYKYEIRQEEGNKYLHYNGMKVRHLTYPLKNKDGINIYDTSILSWKWRVHKLPKGANEDINGKNDTAASLYVVFEMGRIALFKKVPKSIRYTWSSTLEPGTNTSKLFGNQQILVLESGDNEMGKWKTFERNIVEDYRRLFGDDPPAKPLAILLMSDGDSMKDNAIADYDDIILKTKE</sequence>
<proteinExistence type="predicted"/>
<dbReference type="Pfam" id="PF11249">
    <property type="entry name" value="DUF3047"/>
    <property type="match status" value="1"/>
</dbReference>
<organism evidence="2 3">
    <name type="scientific">Fodinibius halophilus</name>
    <dbReference type="NCBI Taxonomy" id="1736908"/>
    <lineage>
        <taxon>Bacteria</taxon>
        <taxon>Pseudomonadati</taxon>
        <taxon>Balneolota</taxon>
        <taxon>Balneolia</taxon>
        <taxon>Balneolales</taxon>
        <taxon>Balneolaceae</taxon>
        <taxon>Fodinibius</taxon>
    </lineage>
</organism>
<dbReference type="RefSeq" id="WP_165265103.1">
    <property type="nucleotide sequence ID" value="NZ_JAALLS010000001.1"/>
</dbReference>
<accession>A0A6M1TDW6</accession>
<feature type="chain" id="PRO_5026763598" evidence="1">
    <location>
        <begin position="21"/>
        <end position="251"/>
    </location>
</feature>
<protein>
    <submittedName>
        <fullName evidence="2">DUF3047 domain-containing protein</fullName>
    </submittedName>
</protein>
<dbReference type="AlphaFoldDB" id="A0A6M1TDW6"/>
<keyword evidence="3" id="KW-1185">Reference proteome</keyword>
<dbReference type="EMBL" id="JAALLS010000001">
    <property type="protein sequence ID" value="NGP86880.1"/>
    <property type="molecule type" value="Genomic_DNA"/>
</dbReference>